<evidence type="ECO:0008006" key="4">
    <source>
        <dbReference type="Google" id="ProtNLM"/>
    </source>
</evidence>
<organism evidence="2 3">
    <name type="scientific">Paracoccus fistulariae</name>
    <dbReference type="NCBI Taxonomy" id="658446"/>
    <lineage>
        <taxon>Bacteria</taxon>
        <taxon>Pseudomonadati</taxon>
        <taxon>Pseudomonadota</taxon>
        <taxon>Alphaproteobacteria</taxon>
        <taxon>Rhodobacterales</taxon>
        <taxon>Paracoccaceae</taxon>
        <taxon>Paracoccus</taxon>
    </lineage>
</organism>
<evidence type="ECO:0000256" key="1">
    <source>
        <dbReference type="SAM" id="MobiDB-lite"/>
    </source>
</evidence>
<keyword evidence="3" id="KW-1185">Reference proteome</keyword>
<evidence type="ECO:0000313" key="2">
    <source>
        <dbReference type="EMBL" id="WCR08643.1"/>
    </source>
</evidence>
<protein>
    <recommendedName>
        <fullName evidence="4">DUF2497 domain-containing protein</fullName>
    </recommendedName>
</protein>
<feature type="compositionally biased region" description="Low complexity" evidence="1">
    <location>
        <begin position="234"/>
        <end position="244"/>
    </location>
</feature>
<feature type="region of interest" description="Disordered" evidence="1">
    <location>
        <begin position="234"/>
        <end position="254"/>
    </location>
</feature>
<dbReference type="EMBL" id="CP067136">
    <property type="protein sequence ID" value="WCR08643.1"/>
    <property type="molecule type" value="Genomic_DNA"/>
</dbReference>
<name>A0ABY7SP16_9RHOB</name>
<proteinExistence type="predicted"/>
<accession>A0ABY7SP16</accession>
<evidence type="ECO:0000313" key="3">
    <source>
        <dbReference type="Proteomes" id="UP001219349"/>
    </source>
</evidence>
<gene>
    <name evidence="2" type="ORF">JHX87_07550</name>
</gene>
<dbReference type="RefSeq" id="WP_271885962.1">
    <property type="nucleotide sequence ID" value="NZ_CP067136.1"/>
</dbReference>
<reference evidence="2 3" key="1">
    <citation type="submission" date="2021-01" db="EMBL/GenBank/DDBJ databases">
        <title>Biogeographic distribution of Paracoccus.</title>
        <authorList>
            <person name="Hollensteiner J."/>
            <person name="Leineberger J."/>
            <person name="Brinkhoff T."/>
            <person name="Daniel R."/>
        </authorList>
    </citation>
    <scope>NUCLEOTIDE SEQUENCE [LARGE SCALE GENOMIC DNA]</scope>
    <source>
        <strain evidence="2 3">KCTC 22803</strain>
    </source>
</reference>
<dbReference type="Proteomes" id="UP001219349">
    <property type="component" value="Chromosome"/>
</dbReference>
<sequence length="317" mass="34165">MAEPRLSHSASRLSEDIGDVLSAIRRMIAEDDALSSTRDRLQAERDALDTLIQSNAIQEDAGDFLARRYGGDSALARKLAGATDKSAASAVEEGWPLGRSANGADAARPIRVKRHGEMRAEPGSLPAVKGPVAVANDTAPLKLEQRVPQPDEAASAAPKQAGWRSWLRPEPRKSLDNAAKLAIEVTPTPEVQSFQDVVDDDSAFAEAFDWKSRMRPDLKEVVAAPVEAPEAMVAEDQQAEAETAPPEPEAETVAASDGALVENASALGDDDAALRDLLRELIQEELQGEMGQRFSSNLRAVIRREVASVIDQHLERL</sequence>